<dbReference type="Proteomes" id="UP000018890">
    <property type="component" value="Unassembled WGS sequence"/>
</dbReference>
<evidence type="ECO:0000256" key="1">
    <source>
        <dbReference type="ARBA" id="ARBA00006068"/>
    </source>
</evidence>
<evidence type="ECO:0000256" key="2">
    <source>
        <dbReference type="ARBA" id="ARBA00022692"/>
    </source>
</evidence>
<keyword evidence="4" id="KW-0472">Membrane</keyword>
<dbReference type="InterPro" id="IPR004474">
    <property type="entry name" value="LytR_CpsA_psr"/>
</dbReference>
<dbReference type="Pfam" id="PF03816">
    <property type="entry name" value="LytR_cpsA_psr"/>
    <property type="match status" value="1"/>
</dbReference>
<dbReference type="PANTHER" id="PTHR33392:SF3">
    <property type="entry name" value="POLYISOPRENYL-TEICHOIC ACID--PEPTIDOGLYCAN TEICHOIC ACID TRANSFERASE TAGT"/>
    <property type="match status" value="1"/>
</dbReference>
<dbReference type="RefSeq" id="WP_034751140.1">
    <property type="nucleotide sequence ID" value="NZ_BAUT01000103.1"/>
</dbReference>
<comment type="caution">
    <text evidence="6">The sequence shown here is derived from an EMBL/GenBank/DDBJ whole genome shotgun (WGS) entry which is preliminary data.</text>
</comment>
<reference evidence="6" key="1">
    <citation type="journal article" date="2014" name="Genome Announc.">
        <title>Draft Genome Sequences of Three Alkaliphilic Bacillus Strains, Bacillus wakoensis JCM 9140T, Bacillus akibai JCM 9157T, and Bacillus hemicellulosilyticus JCM 9152T.</title>
        <authorList>
            <person name="Yuki M."/>
            <person name="Oshima K."/>
            <person name="Suda W."/>
            <person name="Oshida Y."/>
            <person name="Kitamura K."/>
            <person name="Iida T."/>
            <person name="Hattori M."/>
            <person name="Ohkuma M."/>
        </authorList>
    </citation>
    <scope>NUCLEOTIDE SEQUENCE [LARGE SCALE GENOMIC DNA]</scope>
    <source>
        <strain evidence="6">JCM 9140</strain>
    </source>
</reference>
<evidence type="ECO:0000256" key="3">
    <source>
        <dbReference type="ARBA" id="ARBA00022968"/>
    </source>
</evidence>
<dbReference type="STRING" id="1236970.JCM9140_4631"/>
<accession>W4Q8X5</accession>
<dbReference type="Gene3D" id="3.40.630.190">
    <property type="entry name" value="LCP protein"/>
    <property type="match status" value="1"/>
</dbReference>
<protein>
    <submittedName>
        <fullName evidence="6">Cell envelope-associated transcriptional attenuator LytR-CpsA-Psr</fullName>
    </submittedName>
</protein>
<dbReference type="GO" id="GO:0071555">
    <property type="term" value="P:cell wall organization"/>
    <property type="evidence" value="ECO:0007669"/>
    <property type="project" value="UniProtKB-KW"/>
</dbReference>
<sequence length="329" mass="36577">MSQSRVRKRKQKSRKILRIALLVAILTFLGAGGVLSYFVITLSDVAANSQEELDRGEKSEKREEVVDPGQDNISVLFLGVDDRDGDLRGRTDAMLLGTFNRQDSSIKILSIPRDTLVTIPGRANQDKINHAHAFGGLDLTVDTVEHFLEVPVDYYVNVNFTAFMEIVDALGGVELDVPFTFTEQDSSGRHGAITLHEGTHVLNGEEALAFVRMRKNDPTGDIGRGQRQQQLIEAILKKGASLSSITSYNSLLDSVDDHMTTNLSFSNMVAFHSYITSLNDIEMVNFEGTDTRMNGVYYYEVTETSRANTVLALQRHLGLIEPKEEETAY</sequence>
<dbReference type="EMBL" id="BAUT01000103">
    <property type="protein sequence ID" value="GAE28407.1"/>
    <property type="molecule type" value="Genomic_DNA"/>
</dbReference>
<gene>
    <name evidence="6" type="ORF">JCM9140_4631</name>
</gene>
<dbReference type="NCBIfam" id="TIGR00350">
    <property type="entry name" value="lytR_cpsA_psr"/>
    <property type="match status" value="1"/>
</dbReference>
<feature type="domain" description="Cell envelope-related transcriptional attenuator" evidence="5">
    <location>
        <begin position="90"/>
        <end position="239"/>
    </location>
</feature>
<evidence type="ECO:0000313" key="7">
    <source>
        <dbReference type="Proteomes" id="UP000018890"/>
    </source>
</evidence>
<dbReference type="AlphaFoldDB" id="W4Q8X5"/>
<organism evidence="6 7">
    <name type="scientific">Halalkalibacter wakoensis JCM 9140</name>
    <dbReference type="NCBI Taxonomy" id="1236970"/>
    <lineage>
        <taxon>Bacteria</taxon>
        <taxon>Bacillati</taxon>
        <taxon>Bacillota</taxon>
        <taxon>Bacilli</taxon>
        <taxon>Bacillales</taxon>
        <taxon>Bacillaceae</taxon>
        <taxon>Halalkalibacter</taxon>
    </lineage>
</organism>
<comment type="similarity">
    <text evidence="1">Belongs to the LytR/CpsA/Psr (LCP) family.</text>
</comment>
<dbReference type="InterPro" id="IPR050922">
    <property type="entry name" value="LytR/CpsA/Psr_CW_biosynth"/>
</dbReference>
<evidence type="ECO:0000313" key="6">
    <source>
        <dbReference type="EMBL" id="GAE28407.1"/>
    </source>
</evidence>
<dbReference type="PANTHER" id="PTHR33392">
    <property type="entry name" value="POLYISOPRENYL-TEICHOIC ACID--PEPTIDOGLYCAN TEICHOIC ACID TRANSFERASE TAGU"/>
    <property type="match status" value="1"/>
</dbReference>
<keyword evidence="7" id="KW-1185">Reference proteome</keyword>
<proteinExistence type="inferred from homology"/>
<name>W4Q8X5_9BACI</name>
<keyword evidence="4" id="KW-1133">Transmembrane helix</keyword>
<dbReference type="OrthoDB" id="27330at2"/>
<keyword evidence="3" id="KW-0735">Signal-anchor</keyword>
<keyword evidence="2" id="KW-0812">Transmembrane</keyword>
<evidence type="ECO:0000256" key="4">
    <source>
        <dbReference type="ARBA" id="ARBA00022989"/>
    </source>
</evidence>
<evidence type="ECO:0000259" key="5">
    <source>
        <dbReference type="Pfam" id="PF03816"/>
    </source>
</evidence>